<dbReference type="eggNOG" id="COG0697">
    <property type="taxonomic scope" value="Bacteria"/>
</dbReference>
<evidence type="ECO:0000313" key="10">
    <source>
        <dbReference type="Proteomes" id="UP000183413"/>
    </source>
</evidence>
<dbReference type="Gene3D" id="1.10.3730.20">
    <property type="match status" value="1"/>
</dbReference>
<name>A0A1I5JT50_9ACTN</name>
<evidence type="ECO:0000256" key="1">
    <source>
        <dbReference type="ARBA" id="ARBA00004141"/>
    </source>
</evidence>
<feature type="transmembrane region" description="Helical" evidence="7">
    <location>
        <begin position="299"/>
        <end position="316"/>
    </location>
</feature>
<feature type="transmembrane region" description="Helical" evidence="7">
    <location>
        <begin position="43"/>
        <end position="63"/>
    </location>
</feature>
<reference evidence="9 10" key="1">
    <citation type="submission" date="2016-10" db="EMBL/GenBank/DDBJ databases">
        <authorList>
            <person name="de Groot N.N."/>
        </authorList>
    </citation>
    <scope>NUCLEOTIDE SEQUENCE [LARGE SCALE GENOMIC DNA]</scope>
    <source>
        <strain evidence="9 10">DSM 43067</strain>
    </source>
</reference>
<feature type="transmembrane region" description="Helical" evidence="7">
    <location>
        <begin position="183"/>
        <end position="200"/>
    </location>
</feature>
<keyword evidence="4 7" id="KW-1133">Transmembrane helix</keyword>
<comment type="subcellular location">
    <subcellularLocation>
        <location evidence="1">Membrane</location>
        <topology evidence="1">Multi-pass membrane protein</topology>
    </subcellularLocation>
</comment>
<comment type="similarity">
    <text evidence="2">Belongs to the EamA transporter family.</text>
</comment>
<evidence type="ECO:0000256" key="3">
    <source>
        <dbReference type="ARBA" id="ARBA00022692"/>
    </source>
</evidence>
<feature type="transmembrane region" description="Helical" evidence="7">
    <location>
        <begin position="69"/>
        <end position="90"/>
    </location>
</feature>
<feature type="transmembrane region" description="Helical" evidence="7">
    <location>
        <begin position="159"/>
        <end position="177"/>
    </location>
</feature>
<feature type="domain" description="EamA" evidence="8">
    <location>
        <begin position="182"/>
        <end position="315"/>
    </location>
</feature>
<evidence type="ECO:0000256" key="6">
    <source>
        <dbReference type="SAM" id="MobiDB-lite"/>
    </source>
</evidence>
<dbReference type="STRING" id="1993.SAMN04489713_109170"/>
<organism evidence="9 10">
    <name type="scientific">Actinomadura madurae</name>
    <dbReference type="NCBI Taxonomy" id="1993"/>
    <lineage>
        <taxon>Bacteria</taxon>
        <taxon>Bacillati</taxon>
        <taxon>Actinomycetota</taxon>
        <taxon>Actinomycetes</taxon>
        <taxon>Streptosporangiales</taxon>
        <taxon>Thermomonosporaceae</taxon>
        <taxon>Actinomadura</taxon>
    </lineage>
</organism>
<feature type="transmembrane region" description="Helical" evidence="7">
    <location>
        <begin position="212"/>
        <end position="231"/>
    </location>
</feature>
<keyword evidence="10" id="KW-1185">Reference proteome</keyword>
<dbReference type="InParanoid" id="A0A1I5JT50"/>
<feature type="domain" description="EamA" evidence="8">
    <location>
        <begin position="48"/>
        <end position="173"/>
    </location>
</feature>
<feature type="compositionally biased region" description="Basic and acidic residues" evidence="6">
    <location>
        <begin position="1"/>
        <end position="15"/>
    </location>
</feature>
<feature type="transmembrane region" description="Helical" evidence="7">
    <location>
        <begin position="99"/>
        <end position="119"/>
    </location>
</feature>
<dbReference type="PANTHER" id="PTHR32322:SF2">
    <property type="entry name" value="EAMA DOMAIN-CONTAINING PROTEIN"/>
    <property type="match status" value="1"/>
</dbReference>
<evidence type="ECO:0000259" key="8">
    <source>
        <dbReference type="Pfam" id="PF00892"/>
    </source>
</evidence>
<gene>
    <name evidence="9" type="ORF">SAMN04489713_109170</name>
</gene>
<dbReference type="InterPro" id="IPR050638">
    <property type="entry name" value="AA-Vitamin_Transporters"/>
</dbReference>
<keyword evidence="5 7" id="KW-0472">Membrane</keyword>
<dbReference type="GO" id="GO:0016020">
    <property type="term" value="C:membrane"/>
    <property type="evidence" value="ECO:0007669"/>
    <property type="project" value="UniProtKB-SubCell"/>
</dbReference>
<dbReference type="PANTHER" id="PTHR32322">
    <property type="entry name" value="INNER MEMBRANE TRANSPORTER"/>
    <property type="match status" value="1"/>
</dbReference>
<feature type="transmembrane region" description="Helical" evidence="7">
    <location>
        <begin position="274"/>
        <end position="293"/>
    </location>
</feature>
<dbReference type="SUPFAM" id="SSF103481">
    <property type="entry name" value="Multidrug resistance efflux transporter EmrE"/>
    <property type="match status" value="2"/>
</dbReference>
<feature type="transmembrane region" description="Helical" evidence="7">
    <location>
        <begin position="237"/>
        <end position="262"/>
    </location>
</feature>
<feature type="transmembrane region" description="Helical" evidence="7">
    <location>
        <begin position="125"/>
        <end position="147"/>
    </location>
</feature>
<keyword evidence="3 7" id="KW-0812">Transmembrane</keyword>
<dbReference type="RefSeq" id="WP_083597881.1">
    <property type="nucleotide sequence ID" value="NZ_FOVH01000009.1"/>
</dbReference>
<dbReference type="InterPro" id="IPR037185">
    <property type="entry name" value="EmrE-like"/>
</dbReference>
<dbReference type="AlphaFoldDB" id="A0A1I5JT50"/>
<proteinExistence type="inferred from homology"/>
<evidence type="ECO:0000256" key="7">
    <source>
        <dbReference type="SAM" id="Phobius"/>
    </source>
</evidence>
<evidence type="ECO:0000256" key="5">
    <source>
        <dbReference type="ARBA" id="ARBA00023136"/>
    </source>
</evidence>
<sequence>MAVDTGRVDTGRRDAGTGSPTANHAGHAAVPAPPVSGGRAVRAVPAVFVLLWSSAFIAGVVGVDAAPPLLLLFARFGLAGLLLAAFAVAVRAPWPRGRALAHVAVSGLLIQAVQFGALYTAMDMGLPAAVVALVQGLNPVVIAALSALLPGQRVTARQWAGFALGGAGVVLAVAGRLAFSPLGVALCAAGLLGLSLGTLYQQRFVPAMDVRTGTAAQFLTAAVPLGALSLLTEAPRVAHWAPFGAALGWMVLVNSIGAFVLLNLMLRRAPAARVATLFFLIPSVTAVMAWLTVGQSLNAMAVAGLLLGGAGVALAARR</sequence>
<evidence type="ECO:0000256" key="4">
    <source>
        <dbReference type="ARBA" id="ARBA00022989"/>
    </source>
</evidence>
<dbReference type="InterPro" id="IPR000620">
    <property type="entry name" value="EamA_dom"/>
</dbReference>
<evidence type="ECO:0000256" key="2">
    <source>
        <dbReference type="ARBA" id="ARBA00007362"/>
    </source>
</evidence>
<feature type="region of interest" description="Disordered" evidence="6">
    <location>
        <begin position="1"/>
        <end position="29"/>
    </location>
</feature>
<accession>A0A1I5JT50</accession>
<protein>
    <submittedName>
        <fullName evidence="9">Threonine/homoserine efflux transporter RhtA</fullName>
    </submittedName>
</protein>
<dbReference type="Proteomes" id="UP000183413">
    <property type="component" value="Unassembled WGS sequence"/>
</dbReference>
<dbReference type="Pfam" id="PF00892">
    <property type="entry name" value="EamA"/>
    <property type="match status" value="2"/>
</dbReference>
<evidence type="ECO:0000313" key="9">
    <source>
        <dbReference type="EMBL" id="SFO75909.1"/>
    </source>
</evidence>
<dbReference type="EMBL" id="FOVH01000009">
    <property type="protein sequence ID" value="SFO75909.1"/>
    <property type="molecule type" value="Genomic_DNA"/>
</dbReference>